<accession>A0A1U7D3K4</accession>
<feature type="region of interest" description="Disordered" evidence="1">
    <location>
        <begin position="814"/>
        <end position="923"/>
    </location>
</feature>
<evidence type="ECO:0000256" key="1">
    <source>
        <dbReference type="SAM" id="MobiDB-lite"/>
    </source>
</evidence>
<proteinExistence type="predicted"/>
<gene>
    <name evidence="3" type="ORF">Ga0080559_TMP1854</name>
</gene>
<feature type="compositionally biased region" description="Polar residues" evidence="1">
    <location>
        <begin position="41"/>
        <end position="50"/>
    </location>
</feature>
<sequence>MLSQLSEFLGSSFLARDKDGDTQTEALTITFGDVFDELSEENSVSGQNDVIDQLPETSEADAASGLTSKELLEADDEVMSGWSAENVSDRSRTISAQEPLAGEDEINATGGALESAPKDGEVSSASDGTSKELEQVSTLVSLDAPRGGRIESRNAPSQGDSVAKGVLSDQSALKIRLEELPTRPGKMLRDDVSRTFVGQSDDMQAATQTFAGKAAIPSKAISSRGTDIAASAKRSVGSKTDMRYSPAATVMHVTATGGGAVAATAENWSGERSPVSIPFSGNPYLGTFREYRAHDTALTEDAARKFSVSLAVGSDRDMTLGGEERATSAADSMASGNVPRDEVERSSRRRLIVPEGNAGPRTPLSGHHLEHRTLRNPPHDQARESIHELKPIEHRYPVHSEAKMYKSTADAITRAGFETRASERTEPLVSIKRLNATNPQEMKFKEHALPSGRAEPTPNPDFSTEEHSQLRGTLRSRVRNRTINFEMNSVGPEIKYGNNPGEFSTKRRPPNSVQSLTSQTVEAAVQVRPQEGGYDIASSPYMAQGKGDYIESKTQEELIAKVSEKTQKYYNSANPSQLHNPASISENEGRVNFASGSIGAENNYIFATTGPKARRSPILPEQPDFVGMTYAARSPKKPLIFPQSSDTLEFSRSLQLDSSAMPQVVEKPAMGKGSLWPVGLGSDTRSADLKEHTGIIDNEIGQSVLVREGRGSENVEVKLRERLVGTGFPAKEAPEPELSTFVKPLRADEQKAIPDRELSRNLSNEHGGESFNRIMRSDGSAQDTKGAVTDIQFFGNTKGAGFAVEVRRALPKFPSADTEESVRYSQQSEGRAGEDYSRPVSDQYRKAVRADEGVAGQAEDGPRLLSGNIGYEGRAARSPRSVQNDGSERQEPRAQAKDATEPMASSSQYSANPKSAGSSQGGLASAEAGASALSSLGLSMEEETDFRVQGTPVQGDLPSPSAGSMANQTSSSQVRSGQSASLIRQLSEVLPQVDRGEEEVVELKLRPEELGHLRFRMTHGEHGLILNISAERTETLDLLRRNIDQLARTLSDLGYESSSFSFDDSPTEQRDSGSAANLRDDGGDISQEPPSASLEPLGVSAPGLDIRI</sequence>
<feature type="compositionally biased region" description="Polar residues" evidence="1">
    <location>
        <begin position="903"/>
        <end position="913"/>
    </location>
</feature>
<dbReference type="InterPro" id="IPR038610">
    <property type="entry name" value="FliK-like_C_sf"/>
</dbReference>
<feature type="region of interest" description="Disordered" evidence="1">
    <location>
        <begin position="85"/>
        <end position="104"/>
    </location>
</feature>
<evidence type="ECO:0000313" key="4">
    <source>
        <dbReference type="Proteomes" id="UP000186559"/>
    </source>
</evidence>
<protein>
    <submittedName>
        <fullName evidence="3">Hook-length control protein FliK</fullName>
    </submittedName>
</protein>
<feature type="region of interest" description="Disordered" evidence="1">
    <location>
        <begin position="758"/>
        <end position="783"/>
    </location>
</feature>
<dbReference type="RefSeq" id="WP_083697772.1">
    <property type="nucleotide sequence ID" value="NZ_BMEW01000004.1"/>
</dbReference>
<feature type="compositionally biased region" description="Basic and acidic residues" evidence="1">
    <location>
        <begin position="367"/>
        <end position="378"/>
    </location>
</feature>
<reference evidence="3 4" key="1">
    <citation type="submission" date="2016-03" db="EMBL/GenBank/DDBJ databases">
        <title>Deep-sea bacteria in the southern Pacific.</title>
        <authorList>
            <person name="Tang K."/>
        </authorList>
    </citation>
    <scope>NUCLEOTIDE SEQUENCE [LARGE SCALE GENOMIC DNA]</scope>
    <source>
        <strain evidence="3 4">JLT2016</strain>
    </source>
</reference>
<name>A0A1U7D3K4_9RHOB</name>
<feature type="region of interest" description="Disordered" evidence="1">
    <location>
        <begin position="40"/>
        <end position="68"/>
    </location>
</feature>
<dbReference type="AlphaFoldDB" id="A0A1U7D3K4"/>
<feature type="region of interest" description="Disordered" evidence="1">
    <location>
        <begin position="444"/>
        <end position="472"/>
    </location>
</feature>
<feature type="region of interest" description="Disordered" evidence="1">
    <location>
        <begin position="319"/>
        <end position="378"/>
    </location>
</feature>
<dbReference type="InterPro" id="IPR021136">
    <property type="entry name" value="Flagellar_hook_control-like_C"/>
</dbReference>
<feature type="region of interest" description="Disordered" evidence="1">
    <location>
        <begin position="941"/>
        <end position="979"/>
    </location>
</feature>
<feature type="region of interest" description="Disordered" evidence="1">
    <location>
        <begin position="110"/>
        <end position="133"/>
    </location>
</feature>
<feature type="compositionally biased region" description="Basic and acidic residues" evidence="1">
    <location>
        <begin position="886"/>
        <end position="900"/>
    </location>
</feature>
<dbReference type="KEGG" id="tpro:Ga0080559_TMP1854"/>
<evidence type="ECO:0000313" key="3">
    <source>
        <dbReference type="EMBL" id="APX22650.1"/>
    </source>
</evidence>
<dbReference type="Proteomes" id="UP000186559">
    <property type="component" value="Chromosome"/>
</dbReference>
<dbReference type="STRING" id="1229727.Ga0080559_TMP1854"/>
<keyword evidence="4" id="KW-1185">Reference proteome</keyword>
<feature type="compositionally biased region" description="Low complexity" evidence="1">
    <location>
        <begin position="968"/>
        <end position="979"/>
    </location>
</feature>
<feature type="domain" description="Flagellar hook-length control protein-like C-terminal" evidence="2">
    <location>
        <begin position="998"/>
        <end position="1069"/>
    </location>
</feature>
<dbReference type="Gene3D" id="3.30.750.140">
    <property type="match status" value="1"/>
</dbReference>
<dbReference type="CDD" id="cd17470">
    <property type="entry name" value="T3SS_Flik_C"/>
    <property type="match status" value="1"/>
</dbReference>
<evidence type="ECO:0000259" key="2">
    <source>
        <dbReference type="Pfam" id="PF02120"/>
    </source>
</evidence>
<organism evidence="3 4">
    <name type="scientific">Salipiger profundus</name>
    <dbReference type="NCBI Taxonomy" id="1229727"/>
    <lineage>
        <taxon>Bacteria</taxon>
        <taxon>Pseudomonadati</taxon>
        <taxon>Pseudomonadota</taxon>
        <taxon>Alphaproteobacteria</taxon>
        <taxon>Rhodobacterales</taxon>
        <taxon>Roseobacteraceae</taxon>
        <taxon>Salipiger</taxon>
    </lineage>
</organism>
<dbReference type="EMBL" id="CP014796">
    <property type="protein sequence ID" value="APX22650.1"/>
    <property type="molecule type" value="Genomic_DNA"/>
</dbReference>
<dbReference type="Pfam" id="PF02120">
    <property type="entry name" value="Flg_hook"/>
    <property type="match status" value="1"/>
</dbReference>
<feature type="compositionally biased region" description="Basic and acidic residues" evidence="1">
    <location>
        <begin position="831"/>
        <end position="852"/>
    </location>
</feature>
<feature type="region of interest" description="Disordered" evidence="1">
    <location>
        <begin position="1057"/>
        <end position="1108"/>
    </location>
</feature>